<gene>
    <name evidence="1" type="ORF">I9W82_000313</name>
</gene>
<comment type="caution">
    <text evidence="1">The sequence shown here is derived from an EMBL/GenBank/DDBJ whole genome shotgun (WGS) entry which is preliminary data.</text>
</comment>
<reference evidence="1 2" key="1">
    <citation type="submission" date="2020-12" db="EMBL/GenBank/DDBJ databases">
        <title>Effect of drift, selection, and recombination on the evolution of hybrid genomes in Candida yeast pathogens.</title>
        <authorList>
            <person name="Mixao V."/>
            <person name="Ksiezopolska E."/>
            <person name="Saus E."/>
            <person name="Boekhout T."/>
            <person name="Gacser A."/>
            <person name="Gabaldon T."/>
        </authorList>
    </citation>
    <scope>NUCLEOTIDE SEQUENCE [LARGE SCALE GENOMIC DNA]</scope>
    <source>
        <strain evidence="1 2">BP57</strain>
    </source>
</reference>
<dbReference type="OrthoDB" id="4005225at2759"/>
<keyword evidence="2" id="KW-1185">Reference proteome</keyword>
<proteinExistence type="predicted"/>
<organism evidence="1 2">
    <name type="scientific">Candida metapsilosis</name>
    <dbReference type="NCBI Taxonomy" id="273372"/>
    <lineage>
        <taxon>Eukaryota</taxon>
        <taxon>Fungi</taxon>
        <taxon>Dikarya</taxon>
        <taxon>Ascomycota</taxon>
        <taxon>Saccharomycotina</taxon>
        <taxon>Pichiomycetes</taxon>
        <taxon>Debaryomycetaceae</taxon>
        <taxon>Candida/Lodderomyces clade</taxon>
        <taxon>Candida</taxon>
    </lineage>
</organism>
<dbReference type="Proteomes" id="UP000669133">
    <property type="component" value="Unassembled WGS sequence"/>
</dbReference>
<dbReference type="EMBL" id="JAEOAQ010000001">
    <property type="protein sequence ID" value="KAG5421223.1"/>
    <property type="molecule type" value="Genomic_DNA"/>
</dbReference>
<name>A0A8H8DC72_9ASCO</name>
<dbReference type="GeneID" id="93648942"/>
<accession>A0A8H8DC72</accession>
<evidence type="ECO:0000313" key="1">
    <source>
        <dbReference type="EMBL" id="KAG5421223.1"/>
    </source>
</evidence>
<dbReference type="RefSeq" id="XP_067550339.1">
    <property type="nucleotide sequence ID" value="XM_067692062.1"/>
</dbReference>
<sequence length="377" mass="43866">MLAKRTNKISRSTLNFAARFIWNDHKSPKRPDDEALADALNLLSKPTSQPKYKPSLLKSLTGNPMDEQLSNVNQKLHVKQESHINERFVNNLLWGIKSSLLDSGINHSQLLNMSVEELSSYIKRIKNEDSLREIVQVFLNNDKLNPRILTDILLNKSLKSLYNFPVDLSRFEDITGIDERGAIHLKIIMLKKHYDLNQPLNIVRNLKLNFGACYLPLIQIHQLTPFYERIVWRFVFEYLRQYNEEHYIKSLRLLQSSFLIWESSSYTSSQTIARLILENHGEMTHLQVLFLKIASITRTSEVPKLRRISIKHKLYQGREDRKTLYAVLNELENFLMSSQPEQVKSLLEELAVYRLEIVQGAYSNPVNSVVGLQFSKT</sequence>
<evidence type="ECO:0000313" key="2">
    <source>
        <dbReference type="Proteomes" id="UP000669133"/>
    </source>
</evidence>
<dbReference type="AlphaFoldDB" id="A0A8H8DC72"/>
<protein>
    <submittedName>
        <fullName evidence="1">Uncharacterized protein</fullName>
    </submittedName>
</protein>